<accession>A0A4Y2J3W4</accession>
<dbReference type="EMBL" id="BGPR01265871">
    <property type="protein sequence ID" value="GBM84883.1"/>
    <property type="molecule type" value="Genomic_DNA"/>
</dbReference>
<proteinExistence type="predicted"/>
<evidence type="ECO:0000313" key="3">
    <source>
        <dbReference type="Proteomes" id="UP000499080"/>
    </source>
</evidence>
<dbReference type="AlphaFoldDB" id="A0A4Y2J3W4"/>
<organism evidence="2 3">
    <name type="scientific">Araneus ventricosus</name>
    <name type="common">Orbweaver spider</name>
    <name type="synonym">Epeira ventricosa</name>
    <dbReference type="NCBI Taxonomy" id="182803"/>
    <lineage>
        <taxon>Eukaryota</taxon>
        <taxon>Metazoa</taxon>
        <taxon>Ecdysozoa</taxon>
        <taxon>Arthropoda</taxon>
        <taxon>Chelicerata</taxon>
        <taxon>Arachnida</taxon>
        <taxon>Araneae</taxon>
        <taxon>Araneomorphae</taxon>
        <taxon>Entelegynae</taxon>
        <taxon>Araneoidea</taxon>
        <taxon>Araneidae</taxon>
        <taxon>Araneus</taxon>
    </lineage>
</organism>
<reference evidence="2 3" key="1">
    <citation type="journal article" date="2019" name="Sci. Rep.">
        <title>Orb-weaving spider Araneus ventricosus genome elucidates the spidroin gene catalogue.</title>
        <authorList>
            <person name="Kono N."/>
            <person name="Nakamura H."/>
            <person name="Ohtoshi R."/>
            <person name="Moran D.A.P."/>
            <person name="Shinohara A."/>
            <person name="Yoshida Y."/>
            <person name="Fujiwara M."/>
            <person name="Mori M."/>
            <person name="Tomita M."/>
            <person name="Arakawa K."/>
        </authorList>
    </citation>
    <scope>NUCLEOTIDE SEQUENCE [LARGE SCALE GENOMIC DNA]</scope>
</reference>
<sequence length="103" mass="11147">MICSSSQSLGPRWPIGKAPASWPKGSRLETRFHPGSAVHVGPLHLKAYIGTKRSTVGMVRKLGERVPAQALSSSSDRGSKLRGPSQNSPRVVSKRVINITKLY</sequence>
<dbReference type="Proteomes" id="UP000499080">
    <property type="component" value="Unassembled WGS sequence"/>
</dbReference>
<protein>
    <submittedName>
        <fullName evidence="2">Uncharacterized protein</fullName>
    </submittedName>
</protein>
<name>A0A4Y2J3W4_ARAVE</name>
<evidence type="ECO:0000256" key="1">
    <source>
        <dbReference type="SAM" id="MobiDB-lite"/>
    </source>
</evidence>
<comment type="caution">
    <text evidence="2">The sequence shown here is derived from an EMBL/GenBank/DDBJ whole genome shotgun (WGS) entry which is preliminary data.</text>
</comment>
<keyword evidence="3" id="KW-1185">Reference proteome</keyword>
<feature type="region of interest" description="Disordered" evidence="1">
    <location>
        <begin position="67"/>
        <end position="91"/>
    </location>
</feature>
<gene>
    <name evidence="2" type="ORF">AVEN_49930_1</name>
</gene>
<evidence type="ECO:0000313" key="2">
    <source>
        <dbReference type="EMBL" id="GBM84883.1"/>
    </source>
</evidence>